<reference evidence="2 3" key="1">
    <citation type="submission" date="2023-02" db="EMBL/GenBank/DDBJ databases">
        <title>Genome sequence of Novosphingobium humi KACC 19094.</title>
        <authorList>
            <person name="Kim S."/>
            <person name="Heo J."/>
            <person name="Kwon S.-W."/>
        </authorList>
    </citation>
    <scope>NUCLEOTIDE SEQUENCE [LARGE SCALE GENOMIC DNA]</scope>
    <source>
        <strain evidence="2 3">KACC 19094</strain>
    </source>
</reference>
<proteinExistence type="predicted"/>
<dbReference type="InterPro" id="IPR007655">
    <property type="entry name" value="Slam_C"/>
</dbReference>
<accession>A0ABY7TX98</accession>
<dbReference type="Proteomes" id="UP001218231">
    <property type="component" value="Chromosome"/>
</dbReference>
<feature type="domain" description="Surface lipoprotein assembly modifier C-terminal" evidence="1">
    <location>
        <begin position="137"/>
        <end position="399"/>
    </location>
</feature>
<gene>
    <name evidence="2" type="ORF">PQ457_01075</name>
</gene>
<dbReference type="Pfam" id="PF04575">
    <property type="entry name" value="SlipAM"/>
    <property type="match status" value="1"/>
</dbReference>
<dbReference type="SUPFAM" id="SSF48452">
    <property type="entry name" value="TPR-like"/>
    <property type="match status" value="1"/>
</dbReference>
<evidence type="ECO:0000259" key="1">
    <source>
        <dbReference type="Pfam" id="PF04575"/>
    </source>
</evidence>
<evidence type="ECO:0000313" key="3">
    <source>
        <dbReference type="Proteomes" id="UP001218231"/>
    </source>
</evidence>
<dbReference type="RefSeq" id="WP_273617972.1">
    <property type="nucleotide sequence ID" value="NZ_CP103868.1"/>
</dbReference>
<dbReference type="Gene3D" id="1.25.40.10">
    <property type="entry name" value="Tetratricopeptide repeat domain"/>
    <property type="match status" value="1"/>
</dbReference>
<sequence length="410" mass="44336">MTPLQLFGFADSARDRKDYLTAEAGYRALAGNSNADIRAEARFRLAMMLAYQCNRPTEAARLLRQILDEKPKVARVRLELARIDAMLGRIGAAGRELRAAQAAGLPPEVERMVRFYAQALDVRRPLGGSLEVTLAPDSNINRATAASSLATVLGNFSLSKDAKASSGVGAAVRGQAFARMRATEGVDVLARVSGSANVYRVSDFDDMIIAPQIGPELTLGKGKLNLAAGAAWRWYGAVPYSFAWVGSANWQQPLGKKGQLRTDAAFSAVTNRRNALETGNVWSLGVGVDRAFSARFGGGIQGTALRQTARDRAYATGGGGINGYLFREIGKTTMTVNAAYNHLEADARMALFNNRRIDNTFILGSSATLRQIHVGSIAPVVRFRYERNASTVQIYDYRRFVGEVGVTAAF</sequence>
<name>A0ABY7TX98_9SPHN</name>
<keyword evidence="3" id="KW-1185">Reference proteome</keyword>
<protein>
    <submittedName>
        <fullName evidence="2">Porin family protein</fullName>
    </submittedName>
</protein>
<dbReference type="Pfam" id="PF14559">
    <property type="entry name" value="TPR_19"/>
    <property type="match status" value="1"/>
</dbReference>
<dbReference type="InterPro" id="IPR011990">
    <property type="entry name" value="TPR-like_helical_dom_sf"/>
</dbReference>
<dbReference type="EMBL" id="CP117417">
    <property type="protein sequence ID" value="WCT77603.1"/>
    <property type="molecule type" value="Genomic_DNA"/>
</dbReference>
<evidence type="ECO:0000313" key="2">
    <source>
        <dbReference type="EMBL" id="WCT77603.1"/>
    </source>
</evidence>
<organism evidence="2 3">
    <name type="scientific">Novosphingobium humi</name>
    <dbReference type="NCBI Taxonomy" id="2282397"/>
    <lineage>
        <taxon>Bacteria</taxon>
        <taxon>Pseudomonadati</taxon>
        <taxon>Pseudomonadota</taxon>
        <taxon>Alphaproteobacteria</taxon>
        <taxon>Sphingomonadales</taxon>
        <taxon>Sphingomonadaceae</taxon>
        <taxon>Novosphingobium</taxon>
    </lineage>
</organism>